<dbReference type="AlphaFoldDB" id="W7IIR1"/>
<evidence type="ECO:0008006" key="4">
    <source>
        <dbReference type="Google" id="ProtNLM"/>
    </source>
</evidence>
<evidence type="ECO:0000256" key="1">
    <source>
        <dbReference type="SAM" id="MobiDB-lite"/>
    </source>
</evidence>
<dbReference type="SUPFAM" id="SSF56112">
    <property type="entry name" value="Protein kinase-like (PK-like)"/>
    <property type="match status" value="1"/>
</dbReference>
<dbReference type="STRING" id="909613.UO65_4049"/>
<comment type="caution">
    <text evidence="2">The sequence shown here is derived from an EMBL/GenBank/DDBJ whole genome shotgun (WGS) entry which is preliminary data.</text>
</comment>
<reference evidence="2 3" key="1">
    <citation type="journal article" date="2014" name="Genome Announc.">
        <title>Draft Genome Sequence of the Antitrypanosomally Active Sponge-Associated Bacterium Actinokineospora sp. Strain EG49.</title>
        <authorList>
            <person name="Harjes J."/>
            <person name="Ryu T."/>
            <person name="Abdelmohsen U.R."/>
            <person name="Moitinho-Silva L."/>
            <person name="Horn H."/>
            <person name="Ravasi T."/>
            <person name="Hentschel U."/>
        </authorList>
    </citation>
    <scope>NUCLEOTIDE SEQUENCE [LARGE SCALE GENOMIC DNA]</scope>
    <source>
        <strain evidence="2 3">EG49</strain>
    </source>
</reference>
<name>W7IIR1_9PSEU</name>
<feature type="region of interest" description="Disordered" evidence="1">
    <location>
        <begin position="1"/>
        <end position="33"/>
    </location>
</feature>
<dbReference type="Proteomes" id="UP000019277">
    <property type="component" value="Unassembled WGS sequence"/>
</dbReference>
<dbReference type="InterPro" id="IPR011009">
    <property type="entry name" value="Kinase-like_dom_sf"/>
</dbReference>
<accession>W7IIR1</accession>
<organism evidence="2 3">
    <name type="scientific">Actinokineospora spheciospongiae</name>
    <dbReference type="NCBI Taxonomy" id="909613"/>
    <lineage>
        <taxon>Bacteria</taxon>
        <taxon>Bacillati</taxon>
        <taxon>Actinomycetota</taxon>
        <taxon>Actinomycetes</taxon>
        <taxon>Pseudonocardiales</taxon>
        <taxon>Pseudonocardiaceae</taxon>
        <taxon>Actinokineospora</taxon>
    </lineage>
</organism>
<dbReference type="PATRIC" id="fig|909613.9.peg.4049"/>
<evidence type="ECO:0000313" key="2">
    <source>
        <dbReference type="EMBL" id="EWC60625.1"/>
    </source>
</evidence>
<gene>
    <name evidence="2" type="ORF">UO65_4049</name>
</gene>
<evidence type="ECO:0000313" key="3">
    <source>
        <dbReference type="Proteomes" id="UP000019277"/>
    </source>
</evidence>
<proteinExistence type="predicted"/>
<dbReference type="EMBL" id="AYXG01000148">
    <property type="protein sequence ID" value="EWC60625.1"/>
    <property type="molecule type" value="Genomic_DNA"/>
</dbReference>
<sequence>MSGPGWIPRTAAHSDHRPPVAFGTTPDGPGYGGGVFTEGDRAARSGRARDAAVAAARGLGLTVRDARVLHDVFSVVVRLDPAPVVARVPVVVPRAVTPAVRAGYQRAELAVTAWLAGRGAPTVVPSPLVPAEPVRHGGFAMTFWERVDGVTESTLDLPEQVALTARLHSVLRDYPGEPRLFAALEHGVEDGFHQLADRPDLLAPEDVDRARREWAVLGPLTTSADAFRAEFPDATLQPVHGDAPYHNLIETPDRVYHCDFEHVMLGPVEWDLTHVGARALAAYDAAAAPLGLRPADPRLLRAMVALRDLQMLSFLALAPEMPLLVEGLQPMVAEWRGSEFAGGLG</sequence>
<dbReference type="eggNOG" id="COG2334">
    <property type="taxonomic scope" value="Bacteria"/>
</dbReference>
<keyword evidence="3" id="KW-1185">Reference proteome</keyword>
<protein>
    <recommendedName>
        <fullName evidence="4">Aminoglycoside phosphotransferase domain-containing protein</fullName>
    </recommendedName>
</protein>